<dbReference type="RefSeq" id="WP_236283925.1">
    <property type="nucleotide sequence ID" value="NZ_CAKMMW010000001.1"/>
</dbReference>
<proteinExistence type="predicted"/>
<organism evidence="3 4">
    <name type="scientific">Paenibacillus allorhizoplanae</name>
    <dbReference type="NCBI Taxonomy" id="2905648"/>
    <lineage>
        <taxon>Bacteria</taxon>
        <taxon>Bacillati</taxon>
        <taxon>Bacillota</taxon>
        <taxon>Bacilli</taxon>
        <taxon>Bacillales</taxon>
        <taxon>Paenibacillaceae</taxon>
        <taxon>Paenibacillus</taxon>
    </lineage>
</organism>
<evidence type="ECO:0000313" key="3">
    <source>
        <dbReference type="EMBL" id="CAH1191696.1"/>
    </source>
</evidence>
<keyword evidence="1 2" id="KW-0732">Signal</keyword>
<feature type="signal peptide" evidence="2">
    <location>
        <begin position="1"/>
        <end position="25"/>
    </location>
</feature>
<dbReference type="EMBL" id="CAKMMW010000001">
    <property type="protein sequence ID" value="CAH1191696.1"/>
    <property type="molecule type" value="Genomic_DNA"/>
</dbReference>
<accession>A0ABM9BNZ2</accession>
<dbReference type="SUPFAM" id="SSF53850">
    <property type="entry name" value="Periplasmic binding protein-like II"/>
    <property type="match status" value="1"/>
</dbReference>
<dbReference type="PANTHER" id="PTHR43649">
    <property type="entry name" value="ARABINOSE-BINDING PROTEIN-RELATED"/>
    <property type="match status" value="1"/>
</dbReference>
<dbReference type="Gene3D" id="3.40.190.10">
    <property type="entry name" value="Periplasmic binding protein-like II"/>
    <property type="match status" value="3"/>
</dbReference>
<dbReference type="PANTHER" id="PTHR43649:SF33">
    <property type="entry name" value="POLYGALACTURONAN_RHAMNOGALACTURONAN-BINDING PROTEIN YTCQ"/>
    <property type="match status" value="1"/>
</dbReference>
<evidence type="ECO:0000256" key="2">
    <source>
        <dbReference type="SAM" id="SignalP"/>
    </source>
</evidence>
<keyword evidence="4" id="KW-1185">Reference proteome</keyword>
<name>A0ABM9BNZ2_9BACL</name>
<feature type="chain" id="PRO_5045627289" evidence="2">
    <location>
        <begin position="26"/>
        <end position="553"/>
    </location>
</feature>
<gene>
    <name evidence="3" type="primary">lipO_2</name>
    <name evidence="3" type="ORF">PAECIP111891_00067</name>
</gene>
<keyword evidence="3" id="KW-0449">Lipoprotein</keyword>
<dbReference type="CDD" id="cd13580">
    <property type="entry name" value="PBP2_AlgQ_like_1"/>
    <property type="match status" value="1"/>
</dbReference>
<protein>
    <submittedName>
        <fullName evidence="3">Lipoprotein LipO</fullName>
    </submittedName>
</protein>
<comment type="caution">
    <text evidence="3">The sequence shown here is derived from an EMBL/GenBank/DDBJ whole genome shotgun (WGS) entry which is preliminary data.</text>
</comment>
<evidence type="ECO:0000313" key="4">
    <source>
        <dbReference type="Proteomes" id="UP000838821"/>
    </source>
</evidence>
<sequence>MRQRDKAKTAVILSAAGLLVLSACSSEGSKDSATATPNASATPNANLMAKYEKPVDITAWRFTEATYKYENGDTIENNIYTKAYQNDLNINLKYQWTVPVEQFDQKLNVAIAAGDLPDVMWLKNKQLTDLADNDMLYDLTELYDKYASPMAKSILQQDQKAFDTAKIGGKLMAIPQTSSAIDGLPLLYVRADWLAKLGLSEPKSMKEVLAVAEAFTKKDPDGNGKDDTFGMAFTKSFLADTHFGTTGFFSGFHAYAGKWVKDASGKQLVYGSIQPEVKTALKQLQDMYAQGLLDKEFGVKDRAKVTESVVGGKVGIFYGSMSAPLSIIQKNIDNDPKADWKAIPLVSVDDKKATPIGKMPIQRYYAVSKKSKNPEAIIKLLNFAMDGYDESKKPKPEMSFSPTNVPVYLYSLMNPEPANKNLSAHNNTLSAIASNDTSKLTTEEKGYYDKIVDYRKGNNANWGTERVFGTPSSFDVISKYVKDDNYMLDAFYGAATPTMVEKNASLLKLEEEVFTKIIMGQSIDTFDKFVEDWKKLGGEQIAKEVNEWYAKSK</sequence>
<dbReference type="Proteomes" id="UP000838821">
    <property type="component" value="Unassembled WGS sequence"/>
</dbReference>
<reference evidence="3" key="1">
    <citation type="submission" date="2022-01" db="EMBL/GenBank/DDBJ databases">
        <authorList>
            <person name="Criscuolo A."/>
        </authorList>
    </citation>
    <scope>NUCLEOTIDE SEQUENCE</scope>
    <source>
        <strain evidence="3">CIP111891</strain>
    </source>
</reference>
<evidence type="ECO:0000256" key="1">
    <source>
        <dbReference type="ARBA" id="ARBA00022729"/>
    </source>
</evidence>
<dbReference type="PROSITE" id="PS51257">
    <property type="entry name" value="PROKAR_LIPOPROTEIN"/>
    <property type="match status" value="1"/>
</dbReference>
<dbReference type="InterPro" id="IPR050490">
    <property type="entry name" value="Bact_solute-bd_prot1"/>
</dbReference>